<dbReference type="CDD" id="cd10030">
    <property type="entry name" value="UDG-F4_TTUDGA_SPO1dp_like"/>
    <property type="match status" value="1"/>
</dbReference>
<dbReference type="GO" id="GO:0006281">
    <property type="term" value="P:DNA repair"/>
    <property type="evidence" value="ECO:0007669"/>
    <property type="project" value="UniProtKB-KW"/>
</dbReference>
<dbReference type="InterPro" id="IPR036895">
    <property type="entry name" value="Uracil-DNA_glycosylase-like_sf"/>
</dbReference>
<feature type="domain" description="Uracil-DNA glycosylase-like" evidence="12">
    <location>
        <begin position="36"/>
        <end position="189"/>
    </location>
</feature>
<accession>A0AAT9G892</accession>
<evidence type="ECO:0000256" key="4">
    <source>
        <dbReference type="ARBA" id="ARBA00019403"/>
    </source>
</evidence>
<keyword evidence="8" id="KW-0378">Hydrolase</keyword>
<reference evidence="13" key="1">
    <citation type="submission" date="2024-01" db="EMBL/GenBank/DDBJ databases">
        <title>Sequencing the genomes of a sandfly, Sergentomyia squamirostris, and its two endosymbionts.</title>
        <authorList>
            <person name="Itokawa K."/>
            <person name="Sanjoba C."/>
        </authorList>
    </citation>
    <scope>NUCLEOTIDE SEQUENCE</scope>
    <source>
        <strain evidence="13">RiSSQ</strain>
    </source>
</reference>
<dbReference type="InterPro" id="IPR005122">
    <property type="entry name" value="Uracil-DNA_glycosylase-like"/>
</dbReference>
<evidence type="ECO:0000256" key="6">
    <source>
        <dbReference type="ARBA" id="ARBA00022723"/>
    </source>
</evidence>
<sequence length="200" mass="22415">MSRTLADSARNLEELKKLLMDFDGCGLKKLANKTVFADGNPQSSIMFIGEAPGSSEDAQGIPFCGESGKLLDNVLASINISREHNAYITNTVFWRPPANRQPTQEEIDICRPFVEKHIALINPKLIVLVGNVAATSLLGKNAGISKIRQEYYLYTNQYLGKPIQTTSIFHPAYLLRQPMQKKTTWYDLLKIHEYINKSGI</sequence>
<dbReference type="Gene3D" id="3.40.470.10">
    <property type="entry name" value="Uracil-DNA glycosylase-like domain"/>
    <property type="match status" value="1"/>
</dbReference>
<evidence type="ECO:0000313" key="13">
    <source>
        <dbReference type="EMBL" id="BFD46031.1"/>
    </source>
</evidence>
<evidence type="ECO:0000256" key="3">
    <source>
        <dbReference type="ARBA" id="ARBA00012030"/>
    </source>
</evidence>
<dbReference type="InterPro" id="IPR005273">
    <property type="entry name" value="Ura-DNA_glyco_family4"/>
</dbReference>
<evidence type="ECO:0000259" key="12">
    <source>
        <dbReference type="SMART" id="SM00986"/>
    </source>
</evidence>
<gene>
    <name evidence="13" type="ORF">DMENIID0002_06770</name>
</gene>
<dbReference type="SMART" id="SM00986">
    <property type="entry name" value="UDG"/>
    <property type="match status" value="1"/>
</dbReference>
<evidence type="ECO:0000256" key="2">
    <source>
        <dbReference type="ARBA" id="ARBA00006521"/>
    </source>
</evidence>
<keyword evidence="9" id="KW-0408">Iron</keyword>
<dbReference type="SUPFAM" id="SSF52141">
    <property type="entry name" value="Uracil-DNA glycosylase-like"/>
    <property type="match status" value="1"/>
</dbReference>
<protein>
    <recommendedName>
        <fullName evidence="4">Type-4 uracil-DNA glycosylase</fullName>
        <ecNumber evidence="3">3.2.2.27</ecNumber>
    </recommendedName>
</protein>
<evidence type="ECO:0000256" key="5">
    <source>
        <dbReference type="ARBA" id="ARBA00022485"/>
    </source>
</evidence>
<keyword evidence="7" id="KW-0227">DNA damage</keyword>
<dbReference type="PANTHER" id="PTHR33693">
    <property type="entry name" value="TYPE-5 URACIL-DNA GLYCOSYLASE"/>
    <property type="match status" value="1"/>
</dbReference>
<dbReference type="EMBL" id="AP029170">
    <property type="protein sequence ID" value="BFD46031.1"/>
    <property type="molecule type" value="Genomic_DNA"/>
</dbReference>
<evidence type="ECO:0000256" key="1">
    <source>
        <dbReference type="ARBA" id="ARBA00001400"/>
    </source>
</evidence>
<dbReference type="SMART" id="SM00987">
    <property type="entry name" value="UreE_C"/>
    <property type="match status" value="1"/>
</dbReference>
<evidence type="ECO:0000256" key="10">
    <source>
        <dbReference type="ARBA" id="ARBA00023014"/>
    </source>
</evidence>
<keyword evidence="10" id="KW-0411">Iron-sulfur</keyword>
<dbReference type="Pfam" id="PF03167">
    <property type="entry name" value="UDG"/>
    <property type="match status" value="1"/>
</dbReference>
<dbReference type="GO" id="GO:0046872">
    <property type="term" value="F:metal ion binding"/>
    <property type="evidence" value="ECO:0007669"/>
    <property type="project" value="UniProtKB-KW"/>
</dbReference>
<evidence type="ECO:0000256" key="8">
    <source>
        <dbReference type="ARBA" id="ARBA00022801"/>
    </source>
</evidence>
<dbReference type="NCBIfam" id="TIGR00758">
    <property type="entry name" value="UDG_fam4"/>
    <property type="match status" value="1"/>
</dbReference>
<evidence type="ECO:0000256" key="7">
    <source>
        <dbReference type="ARBA" id="ARBA00022763"/>
    </source>
</evidence>
<keyword evidence="5" id="KW-0004">4Fe-4S</keyword>
<organism evidence="13">
    <name type="scientific">Candidatus Tisiphia endosymbiont of Sergentomyia squamirostris</name>
    <dbReference type="NCBI Taxonomy" id="3113639"/>
    <lineage>
        <taxon>Bacteria</taxon>
        <taxon>Pseudomonadati</taxon>
        <taxon>Pseudomonadota</taxon>
        <taxon>Alphaproteobacteria</taxon>
        <taxon>Rickettsiales</taxon>
        <taxon>Rickettsiaceae</taxon>
        <taxon>Rickettsieae</taxon>
        <taxon>Candidatus Tisiphia</taxon>
    </lineage>
</organism>
<name>A0AAT9G892_9RICK</name>
<proteinExistence type="inferred from homology"/>
<evidence type="ECO:0000256" key="11">
    <source>
        <dbReference type="ARBA" id="ARBA00023204"/>
    </source>
</evidence>
<evidence type="ECO:0000256" key="9">
    <source>
        <dbReference type="ARBA" id="ARBA00023004"/>
    </source>
</evidence>
<dbReference type="GO" id="GO:0004844">
    <property type="term" value="F:uracil DNA N-glycosylase activity"/>
    <property type="evidence" value="ECO:0007669"/>
    <property type="project" value="UniProtKB-EC"/>
</dbReference>
<keyword evidence="11" id="KW-0234">DNA repair</keyword>
<dbReference type="EC" id="3.2.2.27" evidence="3"/>
<dbReference type="PANTHER" id="PTHR33693:SF1">
    <property type="entry name" value="TYPE-4 URACIL-DNA GLYCOSYLASE"/>
    <property type="match status" value="1"/>
</dbReference>
<dbReference type="AlphaFoldDB" id="A0AAT9G892"/>
<dbReference type="InterPro" id="IPR051536">
    <property type="entry name" value="UDG_Type-4/5"/>
</dbReference>
<dbReference type="GO" id="GO:0051539">
    <property type="term" value="F:4 iron, 4 sulfur cluster binding"/>
    <property type="evidence" value="ECO:0007669"/>
    <property type="project" value="UniProtKB-KW"/>
</dbReference>
<comment type="catalytic activity">
    <reaction evidence="1">
        <text>Hydrolyzes single-stranded DNA or mismatched double-stranded DNA and polynucleotides, releasing free uracil.</text>
        <dbReference type="EC" id="3.2.2.27"/>
    </reaction>
</comment>
<comment type="similarity">
    <text evidence="2">Belongs to the uracil-DNA glycosylase (UDG) superfamily. Type 4 (UDGa) family.</text>
</comment>
<keyword evidence="6" id="KW-0479">Metal-binding</keyword>